<dbReference type="EMBL" id="JAJEQF010000014">
    <property type="protein sequence ID" value="MCC2167464.1"/>
    <property type="molecule type" value="Genomic_DNA"/>
</dbReference>
<dbReference type="Gene3D" id="3.20.20.150">
    <property type="entry name" value="Divalent-metal-dependent TIM barrel enzymes"/>
    <property type="match status" value="1"/>
</dbReference>
<keyword evidence="2" id="KW-0413">Isomerase</keyword>
<keyword evidence="3" id="KW-1185">Reference proteome</keyword>
<evidence type="ECO:0000313" key="3">
    <source>
        <dbReference type="Proteomes" id="UP001199355"/>
    </source>
</evidence>
<dbReference type="InterPro" id="IPR050312">
    <property type="entry name" value="IolE/XylAMocC-like"/>
</dbReference>
<name>A0AAE3DMH9_9FIRM</name>
<dbReference type="PANTHER" id="PTHR12110">
    <property type="entry name" value="HYDROXYPYRUVATE ISOMERASE"/>
    <property type="match status" value="1"/>
</dbReference>
<dbReference type="AlphaFoldDB" id="A0AAE3DMH9"/>
<feature type="domain" description="Xylose isomerase-like TIM barrel" evidence="1">
    <location>
        <begin position="26"/>
        <end position="280"/>
    </location>
</feature>
<dbReference type="Proteomes" id="UP001199355">
    <property type="component" value="Unassembled WGS sequence"/>
</dbReference>
<evidence type="ECO:0000313" key="2">
    <source>
        <dbReference type="EMBL" id="MCC2167464.1"/>
    </source>
</evidence>
<dbReference type="GO" id="GO:0016853">
    <property type="term" value="F:isomerase activity"/>
    <property type="evidence" value="ECO:0007669"/>
    <property type="project" value="UniProtKB-KW"/>
</dbReference>
<dbReference type="InterPro" id="IPR013022">
    <property type="entry name" value="Xyl_isomerase-like_TIM-brl"/>
</dbReference>
<dbReference type="RefSeq" id="WP_118496246.1">
    <property type="nucleotide sequence ID" value="NZ_JAJEQF010000014.1"/>
</dbReference>
<sequence length="282" mass="31765">MKTAVFYEHILEGAKQSGKSVAELMEKCASWNIRGIEIGDALLRENKEEIKELLEKNHMQVSCSNAFYDFGHNPDAAQGKKQIDFAEEFGVSKVLIIPGELSENESAALNALSASKEQTYSYMSENASLRNMVQALKELVAYGKEKNILVTLEDFDGPVQPFARMYQLLWFMENVPGLKFTLDTGNFAYSDEDAVQAYEVLKDYIVHVHCKDRNVDPALTGEHRYNRGLLAAAVGSGYLPMKEILDRLKESGYEDYLAIEHFNAADQVAFMEQSAAFLQQYL</sequence>
<dbReference type="SUPFAM" id="SSF51658">
    <property type="entry name" value="Xylose isomerase-like"/>
    <property type="match status" value="1"/>
</dbReference>
<protein>
    <submittedName>
        <fullName evidence="2">Sugar phosphate isomerase/epimerase</fullName>
    </submittedName>
</protein>
<comment type="caution">
    <text evidence="2">The sequence shown here is derived from an EMBL/GenBank/DDBJ whole genome shotgun (WGS) entry which is preliminary data.</text>
</comment>
<reference evidence="2 3" key="1">
    <citation type="submission" date="2021-10" db="EMBL/GenBank/DDBJ databases">
        <title>Anaerobic single-cell dispensing facilitates the cultivation of human gut bacteria.</title>
        <authorList>
            <person name="Afrizal A."/>
        </authorList>
    </citation>
    <scope>NUCLEOTIDE SEQUENCE [LARGE SCALE GENOMIC DNA]</scope>
    <source>
        <strain evidence="2 3">CLA-AA-H244</strain>
    </source>
</reference>
<gene>
    <name evidence="2" type="ORF">LKD45_07095</name>
</gene>
<accession>A0AAE3DMH9</accession>
<organism evidence="2 3">
    <name type="scientific">Gallintestinimicrobium propionicum</name>
    <dbReference type="NCBI Taxonomy" id="2981770"/>
    <lineage>
        <taxon>Bacteria</taxon>
        <taxon>Bacillati</taxon>
        <taxon>Bacillota</taxon>
        <taxon>Clostridia</taxon>
        <taxon>Lachnospirales</taxon>
        <taxon>Lachnospiraceae</taxon>
        <taxon>Gallintestinimicrobium</taxon>
    </lineage>
</organism>
<dbReference type="InterPro" id="IPR036237">
    <property type="entry name" value="Xyl_isomerase-like_sf"/>
</dbReference>
<dbReference type="Pfam" id="PF01261">
    <property type="entry name" value="AP_endonuc_2"/>
    <property type="match status" value="1"/>
</dbReference>
<evidence type="ECO:0000259" key="1">
    <source>
        <dbReference type="Pfam" id="PF01261"/>
    </source>
</evidence>
<proteinExistence type="predicted"/>